<accession>A0A4P7VQP6</accession>
<protein>
    <submittedName>
        <fullName evidence="1">Uncharacterized protein</fullName>
    </submittedName>
</protein>
<proteinExistence type="predicted"/>
<dbReference type="AlphaFoldDB" id="A0A4P7VQP6"/>
<dbReference type="KEGG" id="mgod:E7746_12400"/>
<dbReference type="RefSeq" id="WP_135946882.1">
    <property type="nucleotide sequence ID" value="NZ_CANQMU010000008.1"/>
</dbReference>
<name>A0A4P7VQP6_9BACT</name>
<gene>
    <name evidence="1" type="ORF">E7746_12400</name>
</gene>
<dbReference type="Proteomes" id="UP000297031">
    <property type="component" value="Chromosome"/>
</dbReference>
<dbReference type="EMBL" id="CP039393">
    <property type="protein sequence ID" value="QCD36622.1"/>
    <property type="molecule type" value="Genomic_DNA"/>
</dbReference>
<organism evidence="1 2">
    <name type="scientific">Muribaculum gordoncarteri</name>
    <dbReference type="NCBI Taxonomy" id="2530390"/>
    <lineage>
        <taxon>Bacteria</taxon>
        <taxon>Pseudomonadati</taxon>
        <taxon>Bacteroidota</taxon>
        <taxon>Bacteroidia</taxon>
        <taxon>Bacteroidales</taxon>
        <taxon>Muribaculaceae</taxon>
        <taxon>Muribaculum</taxon>
    </lineage>
</organism>
<reference evidence="1 2" key="1">
    <citation type="submission" date="2019-02" db="EMBL/GenBank/DDBJ databases">
        <title>Isolation and identification of novel species under the genus Muribaculum.</title>
        <authorList>
            <person name="Miyake S."/>
            <person name="Ding Y."/>
            <person name="Low A."/>
            <person name="Soh M."/>
            <person name="Seedorf H."/>
        </authorList>
    </citation>
    <scope>NUCLEOTIDE SEQUENCE [LARGE SCALE GENOMIC DNA]</scope>
    <source>
        <strain evidence="1 2">TLL-A4</strain>
    </source>
</reference>
<dbReference type="OrthoDB" id="679501at2"/>
<sequence length="204" mass="22537">MLKSDLRRSRVISYAAVLLVTAVSVLGMECGRSDNSSPAPRRTAYPRIECYDTVYARVNSFPLNLWINFNASVDGQRDDDGSQWLDVTYPRYNAVLHLTYTPVNRGTAARVLDNRRERMDMNVGEHHADVTATTSQSGVTSLIVKAPAAVVTPLQWMATDSVAFVLSGALEIKGNDRSAEETAPIVEAVYNDILMAARRLSRDD</sequence>
<dbReference type="InterPro" id="IPR019850">
    <property type="entry name" value="GldD-like"/>
</dbReference>
<evidence type="ECO:0000313" key="2">
    <source>
        <dbReference type="Proteomes" id="UP000297031"/>
    </source>
</evidence>
<dbReference type="Pfam" id="PF25593">
    <property type="entry name" value="GldD_lipo"/>
    <property type="match status" value="1"/>
</dbReference>
<evidence type="ECO:0000313" key="1">
    <source>
        <dbReference type="EMBL" id="QCD36622.1"/>
    </source>
</evidence>
<keyword evidence="2" id="KW-1185">Reference proteome</keyword>